<dbReference type="InterPro" id="IPR016024">
    <property type="entry name" value="ARM-type_fold"/>
</dbReference>
<dbReference type="RefSeq" id="WP_007418345.1">
    <property type="nucleotide sequence ID" value="NZ_ABOX02000062.1"/>
</dbReference>
<proteinExistence type="predicted"/>
<dbReference type="InterPro" id="IPR011989">
    <property type="entry name" value="ARM-like"/>
</dbReference>
<accession>B9XRB2</accession>
<gene>
    <name evidence="1" type="ORF">Cflav_PD0467</name>
</gene>
<dbReference type="SUPFAM" id="SSF48371">
    <property type="entry name" value="ARM repeat"/>
    <property type="match status" value="1"/>
</dbReference>
<reference evidence="1 2" key="1">
    <citation type="journal article" date="2011" name="J. Bacteriol.">
        <title>Genome sequence of 'Pedosphaera parvula' Ellin514, an aerobic Verrucomicrobial isolate from pasture soil.</title>
        <authorList>
            <person name="Kant R."/>
            <person name="van Passel M.W."/>
            <person name="Sangwan P."/>
            <person name="Palva A."/>
            <person name="Lucas S."/>
            <person name="Copeland A."/>
            <person name="Lapidus A."/>
            <person name="Glavina Del Rio T."/>
            <person name="Dalin E."/>
            <person name="Tice H."/>
            <person name="Bruce D."/>
            <person name="Goodwin L."/>
            <person name="Pitluck S."/>
            <person name="Chertkov O."/>
            <person name="Larimer F.W."/>
            <person name="Land M.L."/>
            <person name="Hauser L."/>
            <person name="Brettin T.S."/>
            <person name="Detter J.C."/>
            <person name="Han S."/>
            <person name="de Vos W.M."/>
            <person name="Janssen P.H."/>
            <person name="Smidt H."/>
        </authorList>
    </citation>
    <scope>NUCLEOTIDE SEQUENCE [LARGE SCALE GENOMIC DNA]</scope>
    <source>
        <strain evidence="1 2">Ellin514</strain>
    </source>
</reference>
<keyword evidence="2" id="KW-1185">Reference proteome</keyword>
<evidence type="ECO:0000313" key="2">
    <source>
        <dbReference type="Proteomes" id="UP000003688"/>
    </source>
</evidence>
<organism evidence="1 2">
    <name type="scientific">Pedosphaera parvula (strain Ellin514)</name>
    <dbReference type="NCBI Taxonomy" id="320771"/>
    <lineage>
        <taxon>Bacteria</taxon>
        <taxon>Pseudomonadati</taxon>
        <taxon>Verrucomicrobiota</taxon>
        <taxon>Pedosphaerae</taxon>
        <taxon>Pedosphaerales</taxon>
        <taxon>Pedosphaeraceae</taxon>
        <taxon>Pedosphaera</taxon>
    </lineage>
</organism>
<dbReference type="PROSITE" id="PS51257">
    <property type="entry name" value="PROKAR_LIPOPROTEIN"/>
    <property type="match status" value="1"/>
</dbReference>
<evidence type="ECO:0000313" key="1">
    <source>
        <dbReference type="EMBL" id="EEF57599.1"/>
    </source>
</evidence>
<sequence length="332" mass="36793">MIRFFKRFSLPLFLAIGVACFFWWKHTQGEPEFRGRLLTTWMHQLHDQSGSETERAEALDAIKAMHESAVSYLANIVKPDESWFRQKARDRYGIKHPFLYKWFPPLLQSADRQQAIVTLGQLGPLAGSAIPALEWAARHKDARCAEARTALQQIRGESAAQWIEAMENGNTRGEIEVTALLASCSTNAHASIPALCQGLSSTNEWVSLACTRAFGQLHTDAGISVPALVENIKRFRSAPLASPSRVQASMFALSAFGAEARPAIPTLKECQLDSRLGTRRVAMICLTRILDYQEAREMLAASLAEPNQEVHDTAARLLQQLDAKADHGSLAK</sequence>
<dbReference type="Gene3D" id="1.25.10.10">
    <property type="entry name" value="Leucine-rich Repeat Variant"/>
    <property type="match status" value="2"/>
</dbReference>
<evidence type="ECO:0008006" key="3">
    <source>
        <dbReference type="Google" id="ProtNLM"/>
    </source>
</evidence>
<dbReference type="AlphaFoldDB" id="B9XRB2"/>
<dbReference type="EMBL" id="ABOX02000062">
    <property type="protein sequence ID" value="EEF57599.1"/>
    <property type="molecule type" value="Genomic_DNA"/>
</dbReference>
<protein>
    <recommendedName>
        <fullName evidence="3">PBS lyase HEAT domain protein repeat-containing protein</fullName>
    </recommendedName>
</protein>
<dbReference type="OrthoDB" id="448481at2"/>
<dbReference type="Proteomes" id="UP000003688">
    <property type="component" value="Unassembled WGS sequence"/>
</dbReference>
<comment type="caution">
    <text evidence="1">The sequence shown here is derived from an EMBL/GenBank/DDBJ whole genome shotgun (WGS) entry which is preliminary data.</text>
</comment>
<name>B9XRB2_PEDPL</name>